<protein>
    <recommendedName>
        <fullName evidence="4">Conidiation-specific protein 6</fullName>
    </recommendedName>
</protein>
<name>A0A1Q5Q9C6_TALAT</name>
<organism evidence="2 3">
    <name type="scientific">Talaromyces atroroseus</name>
    <dbReference type="NCBI Taxonomy" id="1441469"/>
    <lineage>
        <taxon>Eukaryota</taxon>
        <taxon>Fungi</taxon>
        <taxon>Dikarya</taxon>
        <taxon>Ascomycota</taxon>
        <taxon>Pezizomycotina</taxon>
        <taxon>Eurotiomycetes</taxon>
        <taxon>Eurotiomycetidae</taxon>
        <taxon>Eurotiales</taxon>
        <taxon>Trichocomaceae</taxon>
        <taxon>Talaromyces</taxon>
        <taxon>Talaromyces sect. Trachyspermi</taxon>
    </lineage>
</organism>
<dbReference type="RefSeq" id="XP_020120793.1">
    <property type="nucleotide sequence ID" value="XM_020266451.1"/>
</dbReference>
<dbReference type="Proteomes" id="UP000214365">
    <property type="component" value="Unassembled WGS sequence"/>
</dbReference>
<reference evidence="2 3" key="1">
    <citation type="submission" date="2015-06" db="EMBL/GenBank/DDBJ databases">
        <title>Talaromyces atroroseus IBT 11181 draft genome.</title>
        <authorList>
            <person name="Rasmussen K.B."/>
            <person name="Rasmussen S."/>
            <person name="Petersen B."/>
            <person name="Sicheritz-Ponten T."/>
            <person name="Mortensen U.H."/>
            <person name="Thrane U."/>
        </authorList>
    </citation>
    <scope>NUCLEOTIDE SEQUENCE [LARGE SCALE GENOMIC DNA]</scope>
    <source>
        <strain evidence="2 3">IBT 11181</strain>
    </source>
</reference>
<feature type="region of interest" description="Disordered" evidence="1">
    <location>
        <begin position="1"/>
        <end position="103"/>
    </location>
</feature>
<evidence type="ECO:0000313" key="2">
    <source>
        <dbReference type="EMBL" id="OKL60672.1"/>
    </source>
</evidence>
<feature type="compositionally biased region" description="Basic and acidic residues" evidence="1">
    <location>
        <begin position="36"/>
        <end position="68"/>
    </location>
</feature>
<dbReference type="InterPro" id="IPR052670">
    <property type="entry name" value="UPF0654_domain"/>
</dbReference>
<dbReference type="EMBL" id="LFMY01000005">
    <property type="protein sequence ID" value="OKL60672.1"/>
    <property type="molecule type" value="Genomic_DNA"/>
</dbReference>
<dbReference type="GeneID" id="31003715"/>
<dbReference type="GO" id="GO:0005737">
    <property type="term" value="C:cytoplasm"/>
    <property type="evidence" value="ECO:0007669"/>
    <property type="project" value="TreeGrafter"/>
</dbReference>
<dbReference type="Pfam" id="PF10346">
    <property type="entry name" value="Con-6"/>
    <property type="match status" value="2"/>
</dbReference>
<evidence type="ECO:0000313" key="3">
    <source>
        <dbReference type="Proteomes" id="UP000214365"/>
    </source>
</evidence>
<comment type="caution">
    <text evidence="2">The sequence shown here is derived from an EMBL/GenBank/DDBJ whole genome shotgun (WGS) entry which is preliminary data.</text>
</comment>
<evidence type="ECO:0000256" key="1">
    <source>
        <dbReference type="SAM" id="MobiDB-lite"/>
    </source>
</evidence>
<accession>A0A1Q5Q9C6</accession>
<dbReference type="AlphaFoldDB" id="A0A1Q5Q9C6"/>
<evidence type="ECO:0008006" key="4">
    <source>
        <dbReference type="Google" id="ProtNLM"/>
    </source>
</evidence>
<dbReference type="InterPro" id="IPR018824">
    <property type="entry name" value="Conidiation-specific_6"/>
</dbReference>
<feature type="compositionally biased region" description="Basic and acidic residues" evidence="1">
    <location>
        <begin position="82"/>
        <end position="96"/>
    </location>
</feature>
<dbReference type="OrthoDB" id="5419162at2759"/>
<sequence length="103" mass="11452">MPSKFQDLDPAGVSPEDRVNAMRGYKATIKNPRNSESAKQHAHEMIDALGGDEPRREMKQFDQDKDQTRIAGGLKASTKNPRVSEEGKNRAQEKLDQMGAPSE</sequence>
<dbReference type="PANTHER" id="PTHR36576:SF2">
    <property type="entry name" value="PROTEIN CON-6, PUTATIVE (AFU_ORTHOLOGUE AFUA_4G03615)-RELATED"/>
    <property type="match status" value="1"/>
</dbReference>
<dbReference type="PANTHER" id="PTHR36576">
    <property type="entry name" value="UPF0654 PROTEIN C11D3.01C-RELATED"/>
    <property type="match status" value="1"/>
</dbReference>
<gene>
    <name evidence="2" type="ORF">UA08_03960</name>
</gene>
<keyword evidence="3" id="KW-1185">Reference proteome</keyword>
<proteinExistence type="predicted"/>